<name>A0A2T4A1V4_TRIHA</name>
<accession>A0A2T4A1V4</accession>
<feature type="chain" id="PRO_5015494304" evidence="1">
    <location>
        <begin position="26"/>
        <end position="58"/>
    </location>
</feature>
<gene>
    <name evidence="2" type="ORF">M431DRAFT_231529</name>
</gene>
<dbReference type="GeneID" id="36622204"/>
<dbReference type="EMBL" id="KZ679686">
    <property type="protein sequence ID" value="PTB51040.1"/>
    <property type="molecule type" value="Genomic_DNA"/>
</dbReference>
<keyword evidence="1" id="KW-0732">Signal</keyword>
<dbReference type="AlphaFoldDB" id="A0A2T4A1V4"/>
<proteinExistence type="predicted"/>
<dbReference type="Proteomes" id="UP000241690">
    <property type="component" value="Unassembled WGS sequence"/>
</dbReference>
<evidence type="ECO:0000313" key="2">
    <source>
        <dbReference type="EMBL" id="PTB51040.1"/>
    </source>
</evidence>
<dbReference type="RefSeq" id="XP_024770717.1">
    <property type="nucleotide sequence ID" value="XM_024913641.1"/>
</dbReference>
<evidence type="ECO:0000313" key="3">
    <source>
        <dbReference type="Proteomes" id="UP000241690"/>
    </source>
</evidence>
<feature type="signal peptide" evidence="1">
    <location>
        <begin position="1"/>
        <end position="25"/>
    </location>
</feature>
<evidence type="ECO:0000256" key="1">
    <source>
        <dbReference type="SAM" id="SignalP"/>
    </source>
</evidence>
<keyword evidence="3" id="KW-1185">Reference proteome</keyword>
<protein>
    <submittedName>
        <fullName evidence="2">Uncharacterized protein</fullName>
    </submittedName>
</protein>
<sequence length="58" mass="6605">MLNMYFGLCLFEAAFLLSLMPLSKKVFISLCSPFFYFYGSSNATVACFRISRDDSSRP</sequence>
<organism evidence="2 3">
    <name type="scientific">Trichoderma harzianum CBS 226.95</name>
    <dbReference type="NCBI Taxonomy" id="983964"/>
    <lineage>
        <taxon>Eukaryota</taxon>
        <taxon>Fungi</taxon>
        <taxon>Dikarya</taxon>
        <taxon>Ascomycota</taxon>
        <taxon>Pezizomycotina</taxon>
        <taxon>Sordariomycetes</taxon>
        <taxon>Hypocreomycetidae</taxon>
        <taxon>Hypocreales</taxon>
        <taxon>Hypocreaceae</taxon>
        <taxon>Trichoderma</taxon>
    </lineage>
</organism>
<reference evidence="2 3" key="1">
    <citation type="submission" date="2016-07" db="EMBL/GenBank/DDBJ databases">
        <title>Multiple horizontal gene transfer events from other fungi enriched the ability of initially mycotrophic Trichoderma (Ascomycota) to feed on dead plant biomass.</title>
        <authorList>
            <consortium name="DOE Joint Genome Institute"/>
            <person name="Aerts A."/>
            <person name="Atanasova L."/>
            <person name="Chenthamara K."/>
            <person name="Zhang J."/>
            <person name="Grujic M."/>
            <person name="Henrissat B."/>
            <person name="Kuo A."/>
            <person name="Salamov A."/>
            <person name="Lipzen A."/>
            <person name="Labutti K."/>
            <person name="Barry K."/>
            <person name="Miao Y."/>
            <person name="Rahimi M.J."/>
            <person name="Shen Q."/>
            <person name="Grigoriev I.V."/>
            <person name="Kubicek C.P."/>
            <person name="Druzhinina I.S."/>
        </authorList>
    </citation>
    <scope>NUCLEOTIDE SEQUENCE [LARGE SCALE GENOMIC DNA]</scope>
    <source>
        <strain evidence="2 3">CBS 226.95</strain>
    </source>
</reference>